<name>K6Z2Q5_9ALTE</name>
<proteinExistence type="predicted"/>
<sequence length="37" mass="4281">MLSLHNHMIYLQIKSINTNISEESIHLPDNIIFWGSA</sequence>
<organism evidence="1 2">
    <name type="scientific">Paraglaciecola mesophila KMM 241</name>
    <dbReference type="NCBI Taxonomy" id="1128912"/>
    <lineage>
        <taxon>Bacteria</taxon>
        <taxon>Pseudomonadati</taxon>
        <taxon>Pseudomonadota</taxon>
        <taxon>Gammaproteobacteria</taxon>
        <taxon>Alteromonadales</taxon>
        <taxon>Alteromonadaceae</taxon>
        <taxon>Paraglaciecola</taxon>
    </lineage>
</organism>
<protein>
    <submittedName>
        <fullName evidence="1">Uncharacterized protein</fullName>
    </submittedName>
</protein>
<comment type="caution">
    <text evidence="1">The sequence shown here is derived from an EMBL/GenBank/DDBJ whole genome shotgun (WGS) entry which is preliminary data.</text>
</comment>
<accession>K6Z2Q5</accession>
<evidence type="ECO:0000313" key="2">
    <source>
        <dbReference type="Proteomes" id="UP000006263"/>
    </source>
</evidence>
<evidence type="ECO:0000313" key="1">
    <source>
        <dbReference type="EMBL" id="GAC23273.1"/>
    </source>
</evidence>
<dbReference type="AlphaFoldDB" id="K6Z2Q5"/>
<reference evidence="1 2" key="1">
    <citation type="journal article" date="2017" name="Antonie Van Leeuwenhoek">
        <title>Rhizobium rhizosphaerae sp. nov., a novel species isolated from rice rhizosphere.</title>
        <authorList>
            <person name="Zhao J.J."/>
            <person name="Zhang J."/>
            <person name="Zhang R.J."/>
            <person name="Zhang C.W."/>
            <person name="Yin H.Q."/>
            <person name="Zhang X.X."/>
        </authorList>
    </citation>
    <scope>NUCLEOTIDE SEQUENCE [LARGE SCALE GENOMIC DNA]</scope>
    <source>
        <strain evidence="1 2">KMM 241</strain>
    </source>
</reference>
<dbReference type="Proteomes" id="UP000006263">
    <property type="component" value="Unassembled WGS sequence"/>
</dbReference>
<dbReference type="EMBL" id="BAEP01000020">
    <property type="protein sequence ID" value="GAC23273.1"/>
    <property type="molecule type" value="Genomic_DNA"/>
</dbReference>
<gene>
    <name evidence="1" type="ORF">GMES_0974</name>
</gene>